<keyword evidence="6 7" id="KW-0472">Membrane</keyword>
<evidence type="ECO:0000259" key="10">
    <source>
        <dbReference type="Pfam" id="PF21088"/>
    </source>
</evidence>
<dbReference type="GO" id="GO:0005886">
    <property type="term" value="C:plasma membrane"/>
    <property type="evidence" value="ECO:0007669"/>
    <property type="project" value="UniProtKB-SubCell"/>
</dbReference>
<dbReference type="InterPro" id="IPR006686">
    <property type="entry name" value="MscS_channel_CS"/>
</dbReference>
<feature type="domain" description="Mechanosensitive ion channel MscS C-terminal" evidence="9">
    <location>
        <begin position="254"/>
        <end position="338"/>
    </location>
</feature>
<protein>
    <submittedName>
        <fullName evidence="11">Mechanosensitive ion channel family protein</fullName>
    </submittedName>
</protein>
<dbReference type="InterPro" id="IPR023408">
    <property type="entry name" value="MscS_beta-dom_sf"/>
</dbReference>
<feature type="domain" description="Mechanosensitive ion channel transmembrane helices 2/3" evidence="10">
    <location>
        <begin position="134"/>
        <end position="175"/>
    </location>
</feature>
<feature type="transmembrane region" description="Helical" evidence="7">
    <location>
        <begin position="82"/>
        <end position="104"/>
    </location>
</feature>
<name>A0AAV3TXR3_9ALTE</name>
<dbReference type="InterPro" id="IPR006685">
    <property type="entry name" value="MscS_channel_2nd"/>
</dbReference>
<dbReference type="Pfam" id="PF21082">
    <property type="entry name" value="MS_channel_3rd"/>
    <property type="match status" value="1"/>
</dbReference>
<dbReference type="InterPro" id="IPR011066">
    <property type="entry name" value="MscS_channel_C_sf"/>
</dbReference>
<dbReference type="Proteomes" id="UP001409585">
    <property type="component" value="Unassembled WGS sequence"/>
</dbReference>
<evidence type="ECO:0000256" key="5">
    <source>
        <dbReference type="ARBA" id="ARBA00022989"/>
    </source>
</evidence>
<keyword evidence="5 7" id="KW-1133">Transmembrane helix</keyword>
<accession>A0AAV3TXR3</accession>
<evidence type="ECO:0000256" key="6">
    <source>
        <dbReference type="ARBA" id="ARBA00023136"/>
    </source>
</evidence>
<dbReference type="GO" id="GO:0008381">
    <property type="term" value="F:mechanosensitive monoatomic ion channel activity"/>
    <property type="evidence" value="ECO:0007669"/>
    <property type="project" value="UniProtKB-ARBA"/>
</dbReference>
<dbReference type="Gene3D" id="3.30.70.100">
    <property type="match status" value="1"/>
</dbReference>
<dbReference type="PROSITE" id="PS01246">
    <property type="entry name" value="UPF0003"/>
    <property type="match status" value="1"/>
</dbReference>
<comment type="similarity">
    <text evidence="2">Belongs to the MscS (TC 1.A.23) family.</text>
</comment>
<dbReference type="SUPFAM" id="SSF82689">
    <property type="entry name" value="Mechanosensitive channel protein MscS (YggB), C-terminal domain"/>
    <property type="match status" value="1"/>
</dbReference>
<dbReference type="Pfam" id="PF00924">
    <property type="entry name" value="MS_channel_2nd"/>
    <property type="match status" value="1"/>
</dbReference>
<dbReference type="PANTHER" id="PTHR43634:SF2">
    <property type="entry name" value="LOW CONDUCTANCE MECHANOSENSITIVE CHANNEL YNAI"/>
    <property type="match status" value="1"/>
</dbReference>
<feature type="domain" description="Mechanosensitive ion channel MscS" evidence="8">
    <location>
        <begin position="176"/>
        <end position="245"/>
    </location>
</feature>
<dbReference type="RefSeq" id="WP_345416552.1">
    <property type="nucleotide sequence ID" value="NZ_AP031496.1"/>
</dbReference>
<comment type="subcellular location">
    <subcellularLocation>
        <location evidence="1">Cell membrane</location>
        <topology evidence="1">Multi-pass membrane protein</topology>
    </subcellularLocation>
</comment>
<dbReference type="PANTHER" id="PTHR43634">
    <property type="entry name" value="OW CONDUCTANCE MECHANOSENSITIVE CHANNEL"/>
    <property type="match status" value="1"/>
</dbReference>
<evidence type="ECO:0000256" key="2">
    <source>
        <dbReference type="ARBA" id="ARBA00008017"/>
    </source>
</evidence>
<gene>
    <name evidence="11" type="ORF">GCM10025791_05030</name>
</gene>
<evidence type="ECO:0000256" key="1">
    <source>
        <dbReference type="ARBA" id="ARBA00004651"/>
    </source>
</evidence>
<reference evidence="12" key="1">
    <citation type="journal article" date="2019" name="Int. J. Syst. Evol. Microbiol.">
        <title>The Global Catalogue of Microorganisms (GCM) 10K type strain sequencing project: providing services to taxonomists for standard genome sequencing and annotation.</title>
        <authorList>
            <consortium name="The Broad Institute Genomics Platform"/>
            <consortium name="The Broad Institute Genome Sequencing Center for Infectious Disease"/>
            <person name="Wu L."/>
            <person name="Ma J."/>
        </authorList>
    </citation>
    <scope>NUCLEOTIDE SEQUENCE [LARGE SCALE GENOMIC DNA]</scope>
    <source>
        <strain evidence="12">JCM 19134</strain>
    </source>
</reference>
<dbReference type="Pfam" id="PF21088">
    <property type="entry name" value="MS_channel_1st"/>
    <property type="match status" value="1"/>
</dbReference>
<dbReference type="Gene3D" id="2.30.30.60">
    <property type="match status" value="1"/>
</dbReference>
<sequence length="364" mass="40827">MEFLKAYFDHWMMQTFVITLITFTVAFIVRLILKHLLKKTNITRNLWDDGFITAAMAPINIAILLVGLAFATQPYPEQDASYLLEIVPLVRELGLILLLAWFLVRFIKQAETILVAGQSNKASVDETTAAAVSKLLRISVIVSCVLIIMQSLGYSVSGVLAFGGIGGIAVGFAAKDLLSNFFGAIMIHLDRPFKVGDWVRSPDKEIEGTVESIGWRLTVIRTFDKRPLYVPNAIFTQISVENPSRMTNRRIYETIGVRYQDAKKLPQIVEQVKAMLAEHEAIDHDLVQIVNFNSFAPSSLDFFIYVLTKTTHWVTYHQVKQDVLFKVMSIIESNGAEIAFPTSTIHINSLPELSKLSKESAQSE</sequence>
<dbReference type="InterPro" id="IPR045042">
    <property type="entry name" value="YnaI-like"/>
</dbReference>
<evidence type="ECO:0000256" key="3">
    <source>
        <dbReference type="ARBA" id="ARBA00022475"/>
    </source>
</evidence>
<feature type="transmembrane region" description="Helical" evidence="7">
    <location>
        <begin position="12"/>
        <end position="33"/>
    </location>
</feature>
<dbReference type="InterPro" id="IPR011014">
    <property type="entry name" value="MscS_channel_TM-2"/>
</dbReference>
<organism evidence="11 12">
    <name type="scientific">Halioxenophilus aromaticivorans</name>
    <dbReference type="NCBI Taxonomy" id="1306992"/>
    <lineage>
        <taxon>Bacteria</taxon>
        <taxon>Pseudomonadati</taxon>
        <taxon>Pseudomonadota</taxon>
        <taxon>Gammaproteobacteria</taxon>
        <taxon>Alteromonadales</taxon>
        <taxon>Alteromonadaceae</taxon>
        <taxon>Halioxenophilus</taxon>
    </lineage>
</organism>
<dbReference type="AlphaFoldDB" id="A0AAV3TXR3"/>
<evidence type="ECO:0000313" key="11">
    <source>
        <dbReference type="EMBL" id="GAA4931785.1"/>
    </source>
</evidence>
<dbReference type="InterPro" id="IPR010920">
    <property type="entry name" value="LSM_dom_sf"/>
</dbReference>
<dbReference type="SUPFAM" id="SSF82861">
    <property type="entry name" value="Mechanosensitive channel protein MscS (YggB), transmembrane region"/>
    <property type="match status" value="1"/>
</dbReference>
<evidence type="ECO:0000259" key="8">
    <source>
        <dbReference type="Pfam" id="PF00924"/>
    </source>
</evidence>
<feature type="transmembrane region" description="Helical" evidence="7">
    <location>
        <begin position="45"/>
        <end position="70"/>
    </location>
</feature>
<dbReference type="SUPFAM" id="SSF50182">
    <property type="entry name" value="Sm-like ribonucleoproteins"/>
    <property type="match status" value="1"/>
</dbReference>
<keyword evidence="3" id="KW-1003">Cell membrane</keyword>
<evidence type="ECO:0000259" key="9">
    <source>
        <dbReference type="Pfam" id="PF21082"/>
    </source>
</evidence>
<feature type="transmembrane region" description="Helical" evidence="7">
    <location>
        <begin position="159"/>
        <end position="178"/>
    </location>
</feature>
<keyword evidence="12" id="KW-1185">Reference proteome</keyword>
<keyword evidence="4 7" id="KW-0812">Transmembrane</keyword>
<evidence type="ECO:0000256" key="4">
    <source>
        <dbReference type="ARBA" id="ARBA00022692"/>
    </source>
</evidence>
<dbReference type="EMBL" id="BAABLX010000004">
    <property type="protein sequence ID" value="GAA4931785.1"/>
    <property type="molecule type" value="Genomic_DNA"/>
</dbReference>
<comment type="caution">
    <text evidence="11">The sequence shown here is derived from an EMBL/GenBank/DDBJ whole genome shotgun (WGS) entry which is preliminary data.</text>
</comment>
<dbReference type="Gene3D" id="1.10.287.1260">
    <property type="match status" value="1"/>
</dbReference>
<evidence type="ECO:0000256" key="7">
    <source>
        <dbReference type="SAM" id="Phobius"/>
    </source>
</evidence>
<evidence type="ECO:0000313" key="12">
    <source>
        <dbReference type="Proteomes" id="UP001409585"/>
    </source>
</evidence>
<proteinExistence type="inferred from homology"/>
<dbReference type="InterPro" id="IPR049278">
    <property type="entry name" value="MS_channel_C"/>
</dbReference>
<dbReference type="InterPro" id="IPR049142">
    <property type="entry name" value="MS_channel_1st"/>
</dbReference>